<accession>A0ACB8RLH9</accession>
<gene>
    <name evidence="1" type="ORF">FA95DRAFT_1464657</name>
</gene>
<feature type="non-terminal residue" evidence="1">
    <location>
        <position position="1"/>
    </location>
</feature>
<reference evidence="1" key="1">
    <citation type="submission" date="2021-02" db="EMBL/GenBank/DDBJ databases">
        <authorList>
            <consortium name="DOE Joint Genome Institute"/>
            <person name="Ahrendt S."/>
            <person name="Looney B.P."/>
            <person name="Miyauchi S."/>
            <person name="Morin E."/>
            <person name="Drula E."/>
            <person name="Courty P.E."/>
            <person name="Chicoki N."/>
            <person name="Fauchery L."/>
            <person name="Kohler A."/>
            <person name="Kuo A."/>
            <person name="Labutti K."/>
            <person name="Pangilinan J."/>
            <person name="Lipzen A."/>
            <person name="Riley R."/>
            <person name="Andreopoulos W."/>
            <person name="He G."/>
            <person name="Johnson J."/>
            <person name="Barry K.W."/>
            <person name="Grigoriev I.V."/>
            <person name="Nagy L."/>
            <person name="Hibbett D."/>
            <person name="Henrissat B."/>
            <person name="Matheny P.B."/>
            <person name="Labbe J."/>
            <person name="Martin F."/>
        </authorList>
    </citation>
    <scope>NUCLEOTIDE SEQUENCE</scope>
    <source>
        <strain evidence="1">FP105234-sp</strain>
    </source>
</reference>
<keyword evidence="2" id="KW-1185">Reference proteome</keyword>
<reference evidence="1" key="2">
    <citation type="journal article" date="2022" name="New Phytol.">
        <title>Evolutionary transition to the ectomycorrhizal habit in the genomes of a hyperdiverse lineage of mushroom-forming fungi.</title>
        <authorList>
            <person name="Looney B."/>
            <person name="Miyauchi S."/>
            <person name="Morin E."/>
            <person name="Drula E."/>
            <person name="Courty P.E."/>
            <person name="Kohler A."/>
            <person name="Kuo A."/>
            <person name="LaButti K."/>
            <person name="Pangilinan J."/>
            <person name="Lipzen A."/>
            <person name="Riley R."/>
            <person name="Andreopoulos W."/>
            <person name="He G."/>
            <person name="Johnson J."/>
            <person name="Nolan M."/>
            <person name="Tritt A."/>
            <person name="Barry K.W."/>
            <person name="Grigoriev I.V."/>
            <person name="Nagy L.G."/>
            <person name="Hibbett D."/>
            <person name="Henrissat B."/>
            <person name="Matheny P.B."/>
            <person name="Labbe J."/>
            <person name="Martin F.M."/>
        </authorList>
    </citation>
    <scope>NUCLEOTIDE SEQUENCE</scope>
    <source>
        <strain evidence="1">FP105234-sp</strain>
    </source>
</reference>
<evidence type="ECO:0000313" key="1">
    <source>
        <dbReference type="EMBL" id="KAI0044363.1"/>
    </source>
</evidence>
<sequence>FDDADADLILRSSDLTDFRVLKAILIRASPVLKAMLSPSHPPTSQFTPNINSRTSTLKLELQSEGPPILSMPEDAETLASLLSLALPVQSAIPETPQRIVHLLDVAQKYEM</sequence>
<protein>
    <submittedName>
        <fullName evidence="1">Uncharacterized protein</fullName>
    </submittedName>
</protein>
<evidence type="ECO:0000313" key="2">
    <source>
        <dbReference type="Proteomes" id="UP000814033"/>
    </source>
</evidence>
<comment type="caution">
    <text evidence="1">The sequence shown here is derived from an EMBL/GenBank/DDBJ whole genome shotgun (WGS) entry which is preliminary data.</text>
</comment>
<feature type="non-terminal residue" evidence="1">
    <location>
        <position position="111"/>
    </location>
</feature>
<dbReference type="Proteomes" id="UP000814033">
    <property type="component" value="Unassembled WGS sequence"/>
</dbReference>
<name>A0ACB8RLH9_9AGAM</name>
<proteinExistence type="predicted"/>
<organism evidence="1 2">
    <name type="scientific">Auriscalpium vulgare</name>
    <dbReference type="NCBI Taxonomy" id="40419"/>
    <lineage>
        <taxon>Eukaryota</taxon>
        <taxon>Fungi</taxon>
        <taxon>Dikarya</taxon>
        <taxon>Basidiomycota</taxon>
        <taxon>Agaricomycotina</taxon>
        <taxon>Agaricomycetes</taxon>
        <taxon>Russulales</taxon>
        <taxon>Auriscalpiaceae</taxon>
        <taxon>Auriscalpium</taxon>
    </lineage>
</organism>
<dbReference type="EMBL" id="MU275985">
    <property type="protein sequence ID" value="KAI0044363.1"/>
    <property type="molecule type" value="Genomic_DNA"/>
</dbReference>